<evidence type="ECO:0000313" key="12">
    <source>
        <dbReference type="Proteomes" id="UP000692954"/>
    </source>
</evidence>
<dbReference type="EMBL" id="CAJJDN010000019">
    <property type="protein sequence ID" value="CAD8064601.1"/>
    <property type="molecule type" value="Genomic_DNA"/>
</dbReference>
<dbReference type="PROSITE" id="PS50011">
    <property type="entry name" value="PROTEIN_KINASE_DOM"/>
    <property type="match status" value="1"/>
</dbReference>
<dbReference type="GO" id="GO:0004674">
    <property type="term" value="F:protein serine/threonine kinase activity"/>
    <property type="evidence" value="ECO:0007669"/>
    <property type="project" value="UniProtKB-KW"/>
</dbReference>
<evidence type="ECO:0000256" key="2">
    <source>
        <dbReference type="ARBA" id="ARBA00022527"/>
    </source>
</evidence>
<sequence>MENDYTIIEIKDSSKQGIIINKVKEKDSRGTNQTGFLSLHIQKINISYEDFTKLRKLKILNVLQPRNYYETSFEKILIFPDISEHKLTDQQLINDVFRILLQLALTYAEFEKRESFWPLNSIRQLYYLQGILYISLIEYDFINPQTSQSPFQIFKKFTLNHFQNLIPNINTYFQQNSFNSIITFLLEKNGNFHKINYLNPPYENVLLYLLNVNKQHQLASIYEQGNSVVKGFSTPECLNQVYSNLYDKIVYKSSRFQQEEYKDQILQNIQREIEVMEKCYDTEFIVACFAYIRIFEYSFLLQKRFVGTLADFLRKWQVKKDRTEQQTIKDVLFITNRFALALKSLKKSNILHRDLKPENLFLDHDELNYSFIYIADFDRSKSLDGQTEQIMTTQNVENTAKYDPPEKTQSFKYDNYQFGLIILTIANKGKYIGNEIQGSRYFTNEEHESFYSRQAIEKALSHTKYDKVFLDVLAQCLKRNPDERPEIEEIYSKINPLYLKTRIRLSSSTKSSGNDQSNQQNLPILNQQQNNYDANNNLQYQLQGPNQTNYNYMNQGNYNSMNQGNYNNMNQGNYNNMNQGNYNNMNQGNYNNINQGNFNNINQGNFNNINEGNFYNTNQTNFNQTPLAQQQNQQFKPKITIQNNLNQQNFFSTQSNQLQQQQIQHQQPQQYQQYPQYQEQSPIQQQLNQSSSSSSNLQFQASYQDQSPIQQQSPKIHYKQQQPQPLQNTKIKIIQLESQPQDQQYIHNFQEHPSNQQPEEYNITQQPQRKSVNQKIKMIHQSGPLTPGQNASNLE</sequence>
<feature type="region of interest" description="Disordered" evidence="9">
    <location>
        <begin position="656"/>
        <end position="725"/>
    </location>
</feature>
<dbReference type="Pfam" id="PF00069">
    <property type="entry name" value="Pkinase"/>
    <property type="match status" value="1"/>
</dbReference>
<evidence type="ECO:0000256" key="1">
    <source>
        <dbReference type="ARBA" id="ARBA00012513"/>
    </source>
</evidence>
<keyword evidence="6" id="KW-0067">ATP-binding</keyword>
<dbReference type="OrthoDB" id="291737at2759"/>
<accession>A0A8S1LDI8</accession>
<dbReference type="PANTHER" id="PTHR43671">
    <property type="entry name" value="SERINE/THREONINE-PROTEIN KINASE NEK"/>
    <property type="match status" value="1"/>
</dbReference>
<name>A0A8S1LDI8_9CILI</name>
<dbReference type="InterPro" id="IPR008271">
    <property type="entry name" value="Ser/Thr_kinase_AS"/>
</dbReference>
<comment type="catalytic activity">
    <reaction evidence="7">
        <text>L-threonyl-[protein] + ATP = O-phospho-L-threonyl-[protein] + ADP + H(+)</text>
        <dbReference type="Rhea" id="RHEA:46608"/>
        <dbReference type="Rhea" id="RHEA-COMP:11060"/>
        <dbReference type="Rhea" id="RHEA-COMP:11605"/>
        <dbReference type="ChEBI" id="CHEBI:15378"/>
        <dbReference type="ChEBI" id="CHEBI:30013"/>
        <dbReference type="ChEBI" id="CHEBI:30616"/>
        <dbReference type="ChEBI" id="CHEBI:61977"/>
        <dbReference type="ChEBI" id="CHEBI:456216"/>
        <dbReference type="EC" id="2.7.11.1"/>
    </reaction>
</comment>
<dbReference type="PANTHER" id="PTHR43671:SF98">
    <property type="entry name" value="SERINE_THREONINE-PROTEIN KINASE NEK11"/>
    <property type="match status" value="1"/>
</dbReference>
<keyword evidence="12" id="KW-1185">Reference proteome</keyword>
<comment type="caution">
    <text evidence="11">The sequence shown here is derived from an EMBL/GenBank/DDBJ whole genome shotgun (WGS) entry which is preliminary data.</text>
</comment>
<feature type="compositionally biased region" description="Polar residues" evidence="9">
    <location>
        <begin position="783"/>
        <end position="795"/>
    </location>
</feature>
<evidence type="ECO:0000313" key="11">
    <source>
        <dbReference type="EMBL" id="CAD8064601.1"/>
    </source>
</evidence>
<evidence type="ECO:0000259" key="10">
    <source>
        <dbReference type="PROSITE" id="PS50011"/>
    </source>
</evidence>
<proteinExistence type="predicted"/>
<feature type="compositionally biased region" description="Polar residues" evidence="9">
    <location>
        <begin position="703"/>
        <end position="725"/>
    </location>
</feature>
<feature type="region of interest" description="Disordered" evidence="9">
    <location>
        <begin position="754"/>
        <end position="795"/>
    </location>
</feature>
<feature type="domain" description="Protein kinase" evidence="10">
    <location>
        <begin position="207"/>
        <end position="498"/>
    </location>
</feature>
<keyword evidence="3" id="KW-0808">Transferase</keyword>
<protein>
    <recommendedName>
        <fullName evidence="1">non-specific serine/threonine protein kinase</fullName>
        <ecNumber evidence="1">2.7.11.1</ecNumber>
    </recommendedName>
</protein>
<keyword evidence="2" id="KW-0723">Serine/threonine-protein kinase</keyword>
<dbReference type="PROSITE" id="PS00108">
    <property type="entry name" value="PROTEIN_KINASE_ST"/>
    <property type="match status" value="1"/>
</dbReference>
<comment type="catalytic activity">
    <reaction evidence="8">
        <text>L-seryl-[protein] + ATP = O-phospho-L-seryl-[protein] + ADP + H(+)</text>
        <dbReference type="Rhea" id="RHEA:17989"/>
        <dbReference type="Rhea" id="RHEA-COMP:9863"/>
        <dbReference type="Rhea" id="RHEA-COMP:11604"/>
        <dbReference type="ChEBI" id="CHEBI:15378"/>
        <dbReference type="ChEBI" id="CHEBI:29999"/>
        <dbReference type="ChEBI" id="CHEBI:30616"/>
        <dbReference type="ChEBI" id="CHEBI:83421"/>
        <dbReference type="ChEBI" id="CHEBI:456216"/>
        <dbReference type="EC" id="2.7.11.1"/>
    </reaction>
</comment>
<evidence type="ECO:0000256" key="8">
    <source>
        <dbReference type="ARBA" id="ARBA00048679"/>
    </source>
</evidence>
<feature type="compositionally biased region" description="Low complexity" evidence="9">
    <location>
        <begin position="656"/>
        <end position="702"/>
    </location>
</feature>
<evidence type="ECO:0000256" key="9">
    <source>
        <dbReference type="SAM" id="MobiDB-lite"/>
    </source>
</evidence>
<gene>
    <name evidence="11" type="ORF">PSON_ATCC_30995.1.T0190198</name>
</gene>
<keyword evidence="4" id="KW-0547">Nucleotide-binding</keyword>
<dbReference type="InterPro" id="IPR050660">
    <property type="entry name" value="NEK_Ser/Thr_kinase"/>
</dbReference>
<reference evidence="11" key="1">
    <citation type="submission" date="2021-01" db="EMBL/GenBank/DDBJ databases">
        <authorList>
            <consortium name="Genoscope - CEA"/>
            <person name="William W."/>
        </authorList>
    </citation>
    <scope>NUCLEOTIDE SEQUENCE</scope>
</reference>
<keyword evidence="5" id="KW-0418">Kinase</keyword>
<feature type="region of interest" description="Disordered" evidence="9">
    <location>
        <begin position="539"/>
        <end position="566"/>
    </location>
</feature>
<organism evidence="11 12">
    <name type="scientific">Paramecium sonneborni</name>
    <dbReference type="NCBI Taxonomy" id="65129"/>
    <lineage>
        <taxon>Eukaryota</taxon>
        <taxon>Sar</taxon>
        <taxon>Alveolata</taxon>
        <taxon>Ciliophora</taxon>
        <taxon>Intramacronucleata</taxon>
        <taxon>Oligohymenophorea</taxon>
        <taxon>Peniculida</taxon>
        <taxon>Parameciidae</taxon>
        <taxon>Paramecium</taxon>
    </lineage>
</organism>
<evidence type="ECO:0000256" key="3">
    <source>
        <dbReference type="ARBA" id="ARBA00022679"/>
    </source>
</evidence>
<dbReference type="Proteomes" id="UP000692954">
    <property type="component" value="Unassembled WGS sequence"/>
</dbReference>
<evidence type="ECO:0000256" key="6">
    <source>
        <dbReference type="ARBA" id="ARBA00022840"/>
    </source>
</evidence>
<dbReference type="SMART" id="SM00220">
    <property type="entry name" value="S_TKc"/>
    <property type="match status" value="1"/>
</dbReference>
<feature type="compositionally biased region" description="Polar residues" evidence="9">
    <location>
        <begin position="754"/>
        <end position="774"/>
    </location>
</feature>
<dbReference type="InterPro" id="IPR000719">
    <property type="entry name" value="Prot_kinase_dom"/>
</dbReference>
<dbReference type="AlphaFoldDB" id="A0A8S1LDI8"/>
<evidence type="ECO:0000256" key="7">
    <source>
        <dbReference type="ARBA" id="ARBA00047899"/>
    </source>
</evidence>
<evidence type="ECO:0000256" key="5">
    <source>
        <dbReference type="ARBA" id="ARBA00022777"/>
    </source>
</evidence>
<dbReference type="GO" id="GO:0005524">
    <property type="term" value="F:ATP binding"/>
    <property type="evidence" value="ECO:0007669"/>
    <property type="project" value="UniProtKB-KW"/>
</dbReference>
<dbReference type="EC" id="2.7.11.1" evidence="1"/>
<evidence type="ECO:0000256" key="4">
    <source>
        <dbReference type="ARBA" id="ARBA00022741"/>
    </source>
</evidence>